<accession>A0ABP8YWW9</accession>
<dbReference type="Proteomes" id="UP001500822">
    <property type="component" value="Unassembled WGS sequence"/>
</dbReference>
<comment type="caution">
    <text evidence="11">The sequence shown here is derived from an EMBL/GenBank/DDBJ whole genome shotgun (WGS) entry which is preliminary data.</text>
</comment>
<name>A0ABP8YWW9_9ACTN</name>
<feature type="transmembrane region" description="Helical" evidence="9">
    <location>
        <begin position="229"/>
        <end position="247"/>
    </location>
</feature>
<evidence type="ECO:0000313" key="11">
    <source>
        <dbReference type="EMBL" id="GAA4739004.1"/>
    </source>
</evidence>
<evidence type="ECO:0000256" key="5">
    <source>
        <dbReference type="ARBA" id="ARBA00022692"/>
    </source>
</evidence>
<evidence type="ECO:0000259" key="10">
    <source>
        <dbReference type="PROSITE" id="PS51012"/>
    </source>
</evidence>
<dbReference type="PROSITE" id="PS51012">
    <property type="entry name" value="ABC_TM2"/>
    <property type="match status" value="1"/>
</dbReference>
<evidence type="ECO:0000313" key="12">
    <source>
        <dbReference type="Proteomes" id="UP001500822"/>
    </source>
</evidence>
<sequence length="252" mass="27153">MNHLRTTTATFVRVLQQLRADPRTIALLLAIPLVMLVLLYYMFAAMPEVPGQPTHFDRVATAMLGIIPFIAMFLVTSIAMLRERSSGTLERVLATPMSKGSLMGGYTLAFALFAAVQAALTCWLAFGGFGLTIAGSAGGVIGVCILIGVLGVALGLLCSAFAQTEFQAVQFMPAIVFPQLFVCGLFVPRDQMPDWMQYLSDVMPLTYAVQALQEIRDHAAPTGLLWRDIGILAAFTVAALALGAVTLRRRTP</sequence>
<evidence type="ECO:0000256" key="7">
    <source>
        <dbReference type="ARBA" id="ARBA00023136"/>
    </source>
</evidence>
<evidence type="ECO:0000256" key="8">
    <source>
        <dbReference type="ARBA" id="ARBA00023251"/>
    </source>
</evidence>
<reference evidence="12" key="1">
    <citation type="journal article" date="2019" name="Int. J. Syst. Evol. Microbiol.">
        <title>The Global Catalogue of Microorganisms (GCM) 10K type strain sequencing project: providing services to taxonomists for standard genome sequencing and annotation.</title>
        <authorList>
            <consortium name="The Broad Institute Genomics Platform"/>
            <consortium name="The Broad Institute Genome Sequencing Center for Infectious Disease"/>
            <person name="Wu L."/>
            <person name="Ma J."/>
        </authorList>
    </citation>
    <scope>NUCLEOTIDE SEQUENCE [LARGE SCALE GENOMIC DNA]</scope>
    <source>
        <strain evidence="12">JCM 18077</strain>
    </source>
</reference>
<dbReference type="InterPro" id="IPR013525">
    <property type="entry name" value="ABC2_TM"/>
</dbReference>
<dbReference type="InterPro" id="IPR051449">
    <property type="entry name" value="ABC-2_transporter_component"/>
</dbReference>
<keyword evidence="4 9" id="KW-1003">Cell membrane</keyword>
<feature type="transmembrane region" description="Helical" evidence="9">
    <location>
        <begin position="102"/>
        <end position="126"/>
    </location>
</feature>
<comment type="similarity">
    <text evidence="2 9">Belongs to the ABC-2 integral membrane protein family.</text>
</comment>
<dbReference type="PANTHER" id="PTHR30294:SF38">
    <property type="entry name" value="TRANSPORT PERMEASE PROTEIN"/>
    <property type="match status" value="1"/>
</dbReference>
<dbReference type="RefSeq" id="WP_345312189.1">
    <property type="nucleotide sequence ID" value="NZ_BAABIE010000001.1"/>
</dbReference>
<evidence type="ECO:0000256" key="4">
    <source>
        <dbReference type="ARBA" id="ARBA00022475"/>
    </source>
</evidence>
<keyword evidence="8" id="KW-0046">Antibiotic resistance</keyword>
<keyword evidence="3 9" id="KW-0813">Transport</keyword>
<dbReference type="PANTHER" id="PTHR30294">
    <property type="entry name" value="MEMBRANE COMPONENT OF ABC TRANSPORTER YHHJ-RELATED"/>
    <property type="match status" value="1"/>
</dbReference>
<keyword evidence="6 9" id="KW-1133">Transmembrane helix</keyword>
<dbReference type="Pfam" id="PF01061">
    <property type="entry name" value="ABC2_membrane"/>
    <property type="match status" value="1"/>
</dbReference>
<gene>
    <name evidence="11" type="ORF">GCM10023217_03400</name>
</gene>
<comment type="subcellular location">
    <subcellularLocation>
        <location evidence="1 9">Cell membrane</location>
        <topology evidence="1 9">Multi-pass membrane protein</topology>
    </subcellularLocation>
</comment>
<feature type="domain" description="ABC transmembrane type-2" evidence="10">
    <location>
        <begin position="23"/>
        <end position="250"/>
    </location>
</feature>
<evidence type="ECO:0000256" key="9">
    <source>
        <dbReference type="RuleBase" id="RU361157"/>
    </source>
</evidence>
<evidence type="ECO:0000256" key="2">
    <source>
        <dbReference type="ARBA" id="ARBA00007783"/>
    </source>
</evidence>
<proteinExistence type="inferred from homology"/>
<dbReference type="PRINTS" id="PR00164">
    <property type="entry name" value="ABC2TRNSPORT"/>
</dbReference>
<evidence type="ECO:0000256" key="3">
    <source>
        <dbReference type="ARBA" id="ARBA00022448"/>
    </source>
</evidence>
<evidence type="ECO:0000256" key="1">
    <source>
        <dbReference type="ARBA" id="ARBA00004651"/>
    </source>
</evidence>
<protein>
    <recommendedName>
        <fullName evidence="9">Transport permease protein</fullName>
    </recommendedName>
</protein>
<dbReference type="PIRSF" id="PIRSF006648">
    <property type="entry name" value="DrrB"/>
    <property type="match status" value="1"/>
</dbReference>
<feature type="transmembrane region" description="Helical" evidence="9">
    <location>
        <begin position="169"/>
        <end position="187"/>
    </location>
</feature>
<keyword evidence="12" id="KW-1185">Reference proteome</keyword>
<dbReference type="EMBL" id="BAABIE010000001">
    <property type="protein sequence ID" value="GAA4739004.1"/>
    <property type="molecule type" value="Genomic_DNA"/>
</dbReference>
<keyword evidence="7 9" id="KW-0472">Membrane</keyword>
<dbReference type="InterPro" id="IPR047817">
    <property type="entry name" value="ABC2_TM_bact-type"/>
</dbReference>
<feature type="transmembrane region" description="Helical" evidence="9">
    <location>
        <begin position="63"/>
        <end position="81"/>
    </location>
</feature>
<feature type="transmembrane region" description="Helical" evidence="9">
    <location>
        <begin position="25"/>
        <end position="43"/>
    </location>
</feature>
<evidence type="ECO:0000256" key="6">
    <source>
        <dbReference type="ARBA" id="ARBA00022989"/>
    </source>
</evidence>
<feature type="transmembrane region" description="Helical" evidence="9">
    <location>
        <begin position="132"/>
        <end position="157"/>
    </location>
</feature>
<dbReference type="InterPro" id="IPR000412">
    <property type="entry name" value="ABC_2_transport"/>
</dbReference>
<keyword evidence="5 9" id="KW-0812">Transmembrane</keyword>
<organism evidence="11 12">
    <name type="scientific">Gordonia alkaliphila</name>
    <dbReference type="NCBI Taxonomy" id="1053547"/>
    <lineage>
        <taxon>Bacteria</taxon>
        <taxon>Bacillati</taxon>
        <taxon>Actinomycetota</taxon>
        <taxon>Actinomycetes</taxon>
        <taxon>Mycobacteriales</taxon>
        <taxon>Gordoniaceae</taxon>
        <taxon>Gordonia</taxon>
    </lineage>
</organism>